<keyword evidence="4" id="KW-0249">Electron transport</keyword>
<evidence type="ECO:0000256" key="6">
    <source>
        <dbReference type="PROSITE-ProRule" id="PRU00433"/>
    </source>
</evidence>
<gene>
    <name evidence="9" type="ORF">ISP14_01520</name>
</gene>
<dbReference type="Gene3D" id="1.10.760.10">
    <property type="entry name" value="Cytochrome c-like domain"/>
    <property type="match status" value="1"/>
</dbReference>
<dbReference type="SUPFAM" id="SSF46626">
    <property type="entry name" value="Cytochrome c"/>
    <property type="match status" value="1"/>
</dbReference>
<protein>
    <submittedName>
        <fullName evidence="9">Cytochrome c</fullName>
    </submittedName>
</protein>
<name>A0ABW8KEV5_9GAMM</name>
<dbReference type="Pfam" id="PF00034">
    <property type="entry name" value="Cytochrom_C"/>
    <property type="match status" value="1"/>
</dbReference>
<feature type="signal peptide" evidence="7">
    <location>
        <begin position="1"/>
        <end position="20"/>
    </location>
</feature>
<evidence type="ECO:0000256" key="2">
    <source>
        <dbReference type="ARBA" id="ARBA00022617"/>
    </source>
</evidence>
<keyword evidence="5 6" id="KW-0408">Iron</keyword>
<dbReference type="PANTHER" id="PTHR37823">
    <property type="entry name" value="CYTOCHROME C-553-LIKE"/>
    <property type="match status" value="1"/>
</dbReference>
<evidence type="ECO:0000313" key="9">
    <source>
        <dbReference type="EMBL" id="MFK2929458.1"/>
    </source>
</evidence>
<evidence type="ECO:0000259" key="8">
    <source>
        <dbReference type="PROSITE" id="PS51007"/>
    </source>
</evidence>
<evidence type="ECO:0000313" key="10">
    <source>
        <dbReference type="Proteomes" id="UP001620397"/>
    </source>
</evidence>
<evidence type="ECO:0000256" key="1">
    <source>
        <dbReference type="ARBA" id="ARBA00022448"/>
    </source>
</evidence>
<dbReference type="RefSeq" id="WP_404535529.1">
    <property type="nucleotide sequence ID" value="NZ_JADIKL010000001.1"/>
</dbReference>
<keyword evidence="2 6" id="KW-0349">Heme</keyword>
<sequence>MKPLLRCCLLWLCLPLLAHAAELRIDLGHGARIWTTAQLLARPDAAAVTIPDDVAFRHSMTYRAVPLRALLPGLGPDQHLQFVAADGFAAEIPAETILNRQGAQAWLAVEDPTHPWPALSGSGKAAGPFYLVWTAPQAARIGPEQWPYQLASIRALPDVAARFPAVVPQADASAEVRQGFAAFKRSCFACHTMNGEGDAQLGPDLNLPYNPTEYLRADLLRGFIRNPQSLRRWPEAKMQGFPTRQALSDADLDAVLAYLRYMAKHKAAH</sequence>
<dbReference type="PROSITE" id="PS51007">
    <property type="entry name" value="CYTC"/>
    <property type="match status" value="1"/>
</dbReference>
<dbReference type="EMBL" id="JADIKL010000001">
    <property type="protein sequence ID" value="MFK2929458.1"/>
    <property type="molecule type" value="Genomic_DNA"/>
</dbReference>
<keyword evidence="10" id="KW-1185">Reference proteome</keyword>
<dbReference type="InterPro" id="IPR036909">
    <property type="entry name" value="Cyt_c-like_dom_sf"/>
</dbReference>
<evidence type="ECO:0000256" key="3">
    <source>
        <dbReference type="ARBA" id="ARBA00022723"/>
    </source>
</evidence>
<dbReference type="PANTHER" id="PTHR37823:SF1">
    <property type="entry name" value="CYTOCHROME C-553-LIKE"/>
    <property type="match status" value="1"/>
</dbReference>
<organism evidence="9 10">
    <name type="scientific">Dyella agri</name>
    <dbReference type="NCBI Taxonomy" id="1926869"/>
    <lineage>
        <taxon>Bacteria</taxon>
        <taxon>Pseudomonadati</taxon>
        <taxon>Pseudomonadota</taxon>
        <taxon>Gammaproteobacteria</taxon>
        <taxon>Lysobacterales</taxon>
        <taxon>Rhodanobacteraceae</taxon>
        <taxon>Dyella</taxon>
    </lineage>
</organism>
<accession>A0ABW8KEV5</accession>
<feature type="domain" description="Cytochrome c" evidence="8">
    <location>
        <begin position="174"/>
        <end position="263"/>
    </location>
</feature>
<evidence type="ECO:0000256" key="5">
    <source>
        <dbReference type="ARBA" id="ARBA00023004"/>
    </source>
</evidence>
<feature type="chain" id="PRO_5045774078" evidence="7">
    <location>
        <begin position="21"/>
        <end position="269"/>
    </location>
</feature>
<reference evidence="9 10" key="1">
    <citation type="submission" date="2020-10" db="EMBL/GenBank/DDBJ databases">
        <title>Phylogeny of dyella-like bacteria.</title>
        <authorList>
            <person name="Fu J."/>
        </authorList>
    </citation>
    <scope>NUCLEOTIDE SEQUENCE [LARGE SCALE GENOMIC DNA]</scope>
    <source>
        <strain evidence="9 10">DKC-1</strain>
    </source>
</reference>
<keyword evidence="3 6" id="KW-0479">Metal-binding</keyword>
<dbReference type="InterPro" id="IPR009056">
    <property type="entry name" value="Cyt_c-like_dom"/>
</dbReference>
<comment type="caution">
    <text evidence="9">The sequence shown here is derived from an EMBL/GenBank/DDBJ whole genome shotgun (WGS) entry which is preliminary data.</text>
</comment>
<dbReference type="Proteomes" id="UP001620397">
    <property type="component" value="Unassembled WGS sequence"/>
</dbReference>
<dbReference type="InterPro" id="IPR051811">
    <property type="entry name" value="Cytochrome_c550/c551-like"/>
</dbReference>
<keyword evidence="1" id="KW-0813">Transport</keyword>
<keyword evidence="7" id="KW-0732">Signal</keyword>
<evidence type="ECO:0000256" key="7">
    <source>
        <dbReference type="SAM" id="SignalP"/>
    </source>
</evidence>
<proteinExistence type="predicted"/>
<evidence type="ECO:0000256" key="4">
    <source>
        <dbReference type="ARBA" id="ARBA00022982"/>
    </source>
</evidence>